<keyword evidence="2" id="KW-0378">Hydrolase</keyword>
<evidence type="ECO:0000259" key="4">
    <source>
        <dbReference type="Pfam" id="PF03959"/>
    </source>
</evidence>
<keyword evidence="6" id="KW-1185">Reference proteome</keyword>
<dbReference type="InterPro" id="IPR005645">
    <property type="entry name" value="FSH-like_dom"/>
</dbReference>
<sequence length="303" mass="33429">MAFGSDNSDATLHLPRILCLHGGGTNARIFKMQCRAFKYHLGRQFRFIFAEAPFPTKPGPDVTSVYSSYGPFKGWLRPTEDSEDKDLCAAEASMLIQYSINSAIIADNHLGATGKVVGVLGFSQGARLAASLLYNQQHRGERLSLSSRKQPTTSTNWPDFQFAILMAGRGKLVWLMPDIQMPEGATAPLQPKSMPPQLQDDAPSWEGLNINEKLQIPTVHVHGLQDVGLEFHRSMAKRYCAPSSSTVIEWQGDHRVPIKTKDVMLVAEQMTRLAKPQHALRSPSKPTFGGFPRGSLAQTMVQA</sequence>
<dbReference type="Gene3D" id="3.40.50.1820">
    <property type="entry name" value="alpha/beta hydrolase"/>
    <property type="match status" value="1"/>
</dbReference>
<evidence type="ECO:0000256" key="2">
    <source>
        <dbReference type="ARBA" id="ARBA00022801"/>
    </source>
</evidence>
<evidence type="ECO:0000256" key="3">
    <source>
        <dbReference type="SAM" id="MobiDB-lite"/>
    </source>
</evidence>
<dbReference type="GO" id="GO:0016787">
    <property type="term" value="F:hydrolase activity"/>
    <property type="evidence" value="ECO:0007669"/>
    <property type="project" value="UniProtKB-KW"/>
</dbReference>
<organism evidence="5 6">
    <name type="scientific">Hirsutella minnesotensis 3608</name>
    <dbReference type="NCBI Taxonomy" id="1043627"/>
    <lineage>
        <taxon>Eukaryota</taxon>
        <taxon>Fungi</taxon>
        <taxon>Dikarya</taxon>
        <taxon>Ascomycota</taxon>
        <taxon>Pezizomycotina</taxon>
        <taxon>Sordariomycetes</taxon>
        <taxon>Hypocreomycetidae</taxon>
        <taxon>Hypocreales</taxon>
        <taxon>Ophiocordycipitaceae</taxon>
        <taxon>Hirsutella</taxon>
    </lineage>
</organism>
<dbReference type="InterPro" id="IPR050593">
    <property type="entry name" value="LovG"/>
</dbReference>
<comment type="similarity">
    <text evidence="1">Belongs to the LovG family.</text>
</comment>
<proteinExistence type="inferred from homology"/>
<dbReference type="EMBL" id="KQ030511">
    <property type="protein sequence ID" value="KJZ76405.1"/>
    <property type="molecule type" value="Genomic_DNA"/>
</dbReference>
<gene>
    <name evidence="5" type="ORF">HIM_04134</name>
</gene>
<dbReference type="Pfam" id="PF03959">
    <property type="entry name" value="FSH1"/>
    <property type="match status" value="1"/>
</dbReference>
<dbReference type="OrthoDB" id="2094269at2759"/>
<feature type="region of interest" description="Disordered" evidence="3">
    <location>
        <begin position="275"/>
        <end position="294"/>
    </location>
</feature>
<dbReference type="GO" id="GO:0005737">
    <property type="term" value="C:cytoplasm"/>
    <property type="evidence" value="ECO:0007669"/>
    <property type="project" value="TreeGrafter"/>
</dbReference>
<dbReference type="GO" id="GO:0005634">
    <property type="term" value="C:nucleus"/>
    <property type="evidence" value="ECO:0007669"/>
    <property type="project" value="TreeGrafter"/>
</dbReference>
<name>A0A0F7ZQ04_9HYPO</name>
<dbReference type="InterPro" id="IPR029058">
    <property type="entry name" value="AB_hydrolase_fold"/>
</dbReference>
<dbReference type="PANTHER" id="PTHR48070:SF3">
    <property type="entry name" value="ESTERASE DBAE-RELATED"/>
    <property type="match status" value="1"/>
</dbReference>
<accession>A0A0F7ZQ04</accession>
<dbReference type="SUPFAM" id="SSF53474">
    <property type="entry name" value="alpha/beta-Hydrolases"/>
    <property type="match status" value="1"/>
</dbReference>
<dbReference type="AlphaFoldDB" id="A0A0F7ZQ04"/>
<dbReference type="PANTHER" id="PTHR48070">
    <property type="entry name" value="ESTERASE OVCA2"/>
    <property type="match status" value="1"/>
</dbReference>
<dbReference type="Proteomes" id="UP000054481">
    <property type="component" value="Unassembled WGS sequence"/>
</dbReference>
<reference evidence="5 6" key="1">
    <citation type="journal article" date="2014" name="Genome Biol. Evol.">
        <title>Comparative genomics and transcriptomics analyses reveal divergent lifestyle features of nematode endoparasitic fungus Hirsutella minnesotensis.</title>
        <authorList>
            <person name="Lai Y."/>
            <person name="Liu K."/>
            <person name="Zhang X."/>
            <person name="Zhang X."/>
            <person name="Li K."/>
            <person name="Wang N."/>
            <person name="Shu C."/>
            <person name="Wu Y."/>
            <person name="Wang C."/>
            <person name="Bushley K.E."/>
            <person name="Xiang M."/>
            <person name="Liu X."/>
        </authorList>
    </citation>
    <scope>NUCLEOTIDE SEQUENCE [LARGE SCALE GENOMIC DNA]</scope>
    <source>
        <strain evidence="5 6">3608</strain>
    </source>
</reference>
<evidence type="ECO:0000256" key="1">
    <source>
        <dbReference type="ARBA" id="ARBA00005863"/>
    </source>
</evidence>
<feature type="domain" description="Serine hydrolase" evidence="4">
    <location>
        <begin position="15"/>
        <end position="263"/>
    </location>
</feature>
<dbReference type="GO" id="GO:0044550">
    <property type="term" value="P:secondary metabolite biosynthetic process"/>
    <property type="evidence" value="ECO:0007669"/>
    <property type="project" value="TreeGrafter"/>
</dbReference>
<evidence type="ECO:0000313" key="5">
    <source>
        <dbReference type="EMBL" id="KJZ76405.1"/>
    </source>
</evidence>
<evidence type="ECO:0000313" key="6">
    <source>
        <dbReference type="Proteomes" id="UP000054481"/>
    </source>
</evidence>
<protein>
    <recommendedName>
        <fullName evidence="4">Serine hydrolase domain-containing protein</fullName>
    </recommendedName>
</protein>